<feature type="domain" description="ABC1 atypical kinase-like" evidence="2">
    <location>
        <begin position="338"/>
        <end position="521"/>
    </location>
</feature>
<proteinExistence type="inferred from homology"/>
<reference evidence="3 4" key="1">
    <citation type="journal article" date="2023" name="Elife">
        <title>Identification of key yeast species and microbe-microbe interactions impacting larval growth of Drosophila in the wild.</title>
        <authorList>
            <person name="Mure A."/>
            <person name="Sugiura Y."/>
            <person name="Maeda R."/>
            <person name="Honda K."/>
            <person name="Sakurai N."/>
            <person name="Takahashi Y."/>
            <person name="Watada M."/>
            <person name="Katoh T."/>
            <person name="Gotoh A."/>
            <person name="Gotoh Y."/>
            <person name="Taniguchi I."/>
            <person name="Nakamura K."/>
            <person name="Hayashi T."/>
            <person name="Katayama T."/>
            <person name="Uemura T."/>
            <person name="Hattori Y."/>
        </authorList>
    </citation>
    <scope>NUCLEOTIDE SEQUENCE [LARGE SCALE GENOMIC DNA]</scope>
    <source>
        <strain evidence="3 4">SC-9</strain>
    </source>
</reference>
<accession>A0AAV5QHV4</accession>
<dbReference type="InterPro" id="IPR011009">
    <property type="entry name" value="Kinase-like_dom_sf"/>
</dbReference>
<organism evidence="3 4">
    <name type="scientific">Saccharomycopsis crataegensis</name>
    <dbReference type="NCBI Taxonomy" id="43959"/>
    <lineage>
        <taxon>Eukaryota</taxon>
        <taxon>Fungi</taxon>
        <taxon>Dikarya</taxon>
        <taxon>Ascomycota</taxon>
        <taxon>Saccharomycotina</taxon>
        <taxon>Saccharomycetes</taxon>
        <taxon>Saccharomycopsidaceae</taxon>
        <taxon>Saccharomycopsis</taxon>
    </lineage>
</organism>
<dbReference type="PANTHER" id="PTHR45890:SF1">
    <property type="entry name" value="AARF DOMAIN CONTAINING KINASE 2"/>
    <property type="match status" value="1"/>
</dbReference>
<dbReference type="InterPro" id="IPR044095">
    <property type="entry name" value="ADCK2_dom"/>
</dbReference>
<dbReference type="CDD" id="cd13971">
    <property type="entry name" value="ADCK2-like"/>
    <property type="match status" value="1"/>
</dbReference>
<name>A0AAV5QHV4_9ASCO</name>
<dbReference type="GO" id="GO:0005739">
    <property type="term" value="C:mitochondrion"/>
    <property type="evidence" value="ECO:0007669"/>
    <property type="project" value="TreeGrafter"/>
</dbReference>
<dbReference type="PANTHER" id="PTHR45890">
    <property type="entry name" value="AARF DOMAIN CONTAINING KINASE 2 (PREDICTED)"/>
    <property type="match status" value="1"/>
</dbReference>
<dbReference type="Pfam" id="PF03109">
    <property type="entry name" value="ABC1"/>
    <property type="match status" value="2"/>
</dbReference>
<protein>
    <submittedName>
        <fullName evidence="3">Cqd1 protein</fullName>
    </submittedName>
</protein>
<evidence type="ECO:0000313" key="4">
    <source>
        <dbReference type="Proteomes" id="UP001360560"/>
    </source>
</evidence>
<dbReference type="EMBL" id="BTFZ01000002">
    <property type="protein sequence ID" value="GMM34172.1"/>
    <property type="molecule type" value="Genomic_DNA"/>
</dbReference>
<evidence type="ECO:0000256" key="1">
    <source>
        <dbReference type="ARBA" id="ARBA00009670"/>
    </source>
</evidence>
<dbReference type="InterPro" id="IPR004147">
    <property type="entry name" value="ABC1_dom"/>
</dbReference>
<comment type="similarity">
    <text evidence="1">Belongs to the protein kinase superfamily. ADCK protein kinase family.</text>
</comment>
<evidence type="ECO:0000313" key="3">
    <source>
        <dbReference type="EMBL" id="GMM34172.1"/>
    </source>
</evidence>
<dbReference type="AlphaFoldDB" id="A0AAV5QHV4"/>
<sequence length="768" mass="88552">MLRIFNRPSLLLCKNASRSIYKNTQFQQRSGVATFNKSTNYHERYFKSLPFISLALAGALYCSTSINNEQQFPKPIRPSNTAEKKVLDMPKGTDLVSRSLTDHPDAETFEIGLFLTSQEEYRRELAQDRAQELSRCPKIFKWVIRLKFFVSDYVMEPILTGVRFIELSMIFLPVIIGYPIISILGPKVKNKGDRWGKLVWNKFFKYCLELAGPCFIKMGQWAASRTDIFSKNFCHELESLHSNSKPHSFPQTKKIIADSFGAELESVFEEFVEKPIGVGSIAQVHVGKLSEAYLRRVEGEVGEIERERSKTMLDESYSAKLLDELKERFSLYKYHRPKSHQWVAVKVMHPGVEEKIDRDLKIMSFFANIINLVPTMEWLSFPEEVQQFAMFMKLQLDLRIEGVNLNKFAKNFEHKEIREKYNLINKVKLQIKFPKPYLKCSNRHVLVEEYMHAVPIATILELTDMVKERLAENNGKDKTQEKNFMKLNKILSNEILDSFLQMLILDNFIHSDLHPGNICVRFFKIDKNDQELFGSPEDSREVTLDMQTVTTELLKLDRADSSYEDLLNSFNKLFEEGYRPEVCYLDAGLVTELNNHDRVNFLELFKALSMFDGYRAGELMVERSRNPEGAKDPEIFALKVQRLVDTVKDRAFTLGNISIGDLLDKMLGMVRYHHVKMEPDFVNVVVAILLLEGIGRQLDPELDLFASAIPILRRVNVKDAKLLAGSSTTADILRFALIWAALETRQLIHATIQDIYYLVCTDGLAPNH</sequence>
<dbReference type="RefSeq" id="XP_064851172.1">
    <property type="nucleotide sequence ID" value="XM_064995100.1"/>
</dbReference>
<feature type="domain" description="ABC1 atypical kinase-like" evidence="2">
    <location>
        <begin position="240"/>
        <end position="290"/>
    </location>
</feature>
<evidence type="ECO:0000259" key="2">
    <source>
        <dbReference type="Pfam" id="PF03109"/>
    </source>
</evidence>
<dbReference type="SUPFAM" id="SSF56112">
    <property type="entry name" value="Protein kinase-like (PK-like)"/>
    <property type="match status" value="1"/>
</dbReference>
<dbReference type="Proteomes" id="UP001360560">
    <property type="component" value="Unassembled WGS sequence"/>
</dbReference>
<comment type="caution">
    <text evidence="3">The sequence shown here is derived from an EMBL/GenBank/DDBJ whole genome shotgun (WGS) entry which is preliminary data.</text>
</comment>
<gene>
    <name evidence="3" type="ORF">DASC09_014970</name>
</gene>
<keyword evidence="4" id="KW-1185">Reference proteome</keyword>
<dbReference type="InterPro" id="IPR052402">
    <property type="entry name" value="ADCK_kinase"/>
</dbReference>
<dbReference type="GeneID" id="90072151"/>